<keyword evidence="6" id="KW-0808">Transferase</keyword>
<keyword evidence="10" id="KW-0411">Iron-sulfur</keyword>
<dbReference type="PIRSF" id="PIRSF004967">
    <property type="entry name" value="DPH1"/>
    <property type="match status" value="1"/>
</dbReference>
<proteinExistence type="inferred from homology"/>
<dbReference type="NCBIfam" id="TIGR00322">
    <property type="entry name" value="diphth2_R"/>
    <property type="match status" value="1"/>
</dbReference>
<dbReference type="UniPathway" id="UPA00559"/>
<dbReference type="GO" id="GO:0051536">
    <property type="term" value="F:iron-sulfur cluster binding"/>
    <property type="evidence" value="ECO:0007669"/>
    <property type="project" value="UniProtKB-KW"/>
</dbReference>
<evidence type="ECO:0000256" key="14">
    <source>
        <dbReference type="ARBA" id="ARBA00048403"/>
    </source>
</evidence>
<dbReference type="Pfam" id="PF01866">
    <property type="entry name" value="Diphthamide_syn"/>
    <property type="match status" value="1"/>
</dbReference>
<name>A0A0V0J507_SCHSO</name>
<evidence type="ECO:0000256" key="4">
    <source>
        <dbReference type="ARBA" id="ARBA00012221"/>
    </source>
</evidence>
<keyword evidence="8" id="KW-0479">Metal-binding</keyword>
<dbReference type="FunFam" id="3.40.50.11860:FF:000002">
    <property type="entry name" value="2-(3-amino-3-carboxypropyl)histidine synthase subunit 1"/>
    <property type="match status" value="1"/>
</dbReference>
<evidence type="ECO:0000256" key="11">
    <source>
        <dbReference type="ARBA" id="ARBA00031690"/>
    </source>
</evidence>
<dbReference type="Gene3D" id="3.40.50.11860">
    <property type="entry name" value="Diphthamide synthesis DPH1/DPH2 domain 3"/>
    <property type="match status" value="1"/>
</dbReference>
<dbReference type="InterPro" id="IPR042265">
    <property type="entry name" value="DPH1/DPH2_3"/>
</dbReference>
<dbReference type="EC" id="2.5.1.108" evidence="4"/>
<evidence type="ECO:0000313" key="15">
    <source>
        <dbReference type="EMBL" id="JAP60590.1"/>
    </source>
</evidence>
<dbReference type="AlphaFoldDB" id="A0A0V0J507"/>
<evidence type="ECO:0000256" key="9">
    <source>
        <dbReference type="ARBA" id="ARBA00023004"/>
    </source>
</evidence>
<dbReference type="Gene3D" id="3.40.50.11840">
    <property type="entry name" value="Diphthamide synthesis DPH1/DPH2 domain 1"/>
    <property type="match status" value="1"/>
</dbReference>
<evidence type="ECO:0000256" key="1">
    <source>
        <dbReference type="ARBA" id="ARBA00001966"/>
    </source>
</evidence>
<dbReference type="InterPro" id="IPR042263">
    <property type="entry name" value="DPH1/DPH2_1"/>
</dbReference>
<comment type="pathway">
    <text evidence="2">Protein modification; peptidyl-diphthamide biosynthesis.</text>
</comment>
<dbReference type="InterPro" id="IPR042264">
    <property type="entry name" value="DPH1/DPH2_2"/>
</dbReference>
<dbReference type="EMBL" id="GEEE01002635">
    <property type="protein sequence ID" value="JAP60590.1"/>
    <property type="molecule type" value="Transcribed_RNA"/>
</dbReference>
<dbReference type="InterPro" id="IPR016435">
    <property type="entry name" value="DPH1/DPH2"/>
</dbReference>
<reference evidence="15" key="1">
    <citation type="submission" date="2016-01" db="EMBL/GenBank/DDBJ databases">
        <title>Reference transcriptome for the parasite Schistocephalus solidus: insights into the molecular evolution of parasitism.</title>
        <authorList>
            <person name="Hebert F.O."/>
            <person name="Grambauer S."/>
            <person name="Barber I."/>
            <person name="Landry C.R."/>
            <person name="Aubin-Horth N."/>
        </authorList>
    </citation>
    <scope>NUCLEOTIDE SEQUENCE</scope>
</reference>
<evidence type="ECO:0000256" key="7">
    <source>
        <dbReference type="ARBA" id="ARBA00022691"/>
    </source>
</evidence>
<dbReference type="GO" id="GO:0017183">
    <property type="term" value="P:protein histidyl modification to diphthamide"/>
    <property type="evidence" value="ECO:0007669"/>
    <property type="project" value="UniProtKB-UniPathway"/>
</dbReference>
<dbReference type="FunFam" id="3.40.50.11850:FF:000001">
    <property type="entry name" value="2-(3-amino-3-carboxypropyl)histidine synthase subunit 1"/>
    <property type="match status" value="1"/>
</dbReference>
<organism evidence="15">
    <name type="scientific">Schistocephalus solidus</name>
    <name type="common">Tapeworm</name>
    <dbReference type="NCBI Taxonomy" id="70667"/>
    <lineage>
        <taxon>Eukaryota</taxon>
        <taxon>Metazoa</taxon>
        <taxon>Spiralia</taxon>
        <taxon>Lophotrochozoa</taxon>
        <taxon>Platyhelminthes</taxon>
        <taxon>Cestoda</taxon>
        <taxon>Eucestoda</taxon>
        <taxon>Diphyllobothriidea</taxon>
        <taxon>Diphyllobothriidae</taxon>
        <taxon>Schistocephalus</taxon>
    </lineage>
</organism>
<comment type="similarity">
    <text evidence="3">Belongs to the DPH1/DPH2 family. DPH1 subfamily.</text>
</comment>
<sequence>KSLKDYSSTMPPKRFNPFRIPDSLIQDPVLSEVINRHLPNNYNFEIHKTIWRIRCLKAKCIALQMPEGLLRFATVLSEIFKRFGPENSETSTDNKSTSEGEVDDVDIVILGDVSYGACCIDDFSARALGVDLLVHYGHSCLVPLESPSILYVFVDIQFDMPHFVDTVKSNYPEGSRLALTSTIQFVTSLPSLKKALEDNGFHPFIPQVLPLSPGEILGCTSPRVSDVDFLLFIGDGRFHLESLMLANPNLPAYLYDPYNKTLTREVYDHDKMRVTRRRAIEAAASAKRFGIILGTLGRQGSPPVVQMLEKRLENLKRKFFIVLLSEITPAKLDLFGADVDVWIQVACPRLSIDWGSQFSRPLLTPYEASVALGLTSPAEWTDDSPYPTDYYANDSRGPWTPNHIANRPVVTTSLRPAVVRPTPTKCPEACSCTDAS</sequence>
<evidence type="ECO:0000256" key="2">
    <source>
        <dbReference type="ARBA" id="ARBA00005156"/>
    </source>
</evidence>
<dbReference type="GO" id="GO:0090560">
    <property type="term" value="F:2-(3-amino-3-carboxypropyl)histidine synthase activity"/>
    <property type="evidence" value="ECO:0007669"/>
    <property type="project" value="UniProtKB-EC"/>
</dbReference>
<evidence type="ECO:0000256" key="8">
    <source>
        <dbReference type="ARBA" id="ARBA00022723"/>
    </source>
</evidence>
<evidence type="ECO:0000256" key="10">
    <source>
        <dbReference type="ARBA" id="ARBA00023014"/>
    </source>
</evidence>
<dbReference type="GO" id="GO:0046872">
    <property type="term" value="F:metal ion binding"/>
    <property type="evidence" value="ECO:0007669"/>
    <property type="project" value="UniProtKB-KW"/>
</dbReference>
<comment type="catalytic activity">
    <reaction evidence="14">
        <text>L-histidyl-[translation elongation factor 2] + S-adenosyl-L-methionine = 2-[(3S)-amino-3-carboxypropyl]-L-histidyl-[translation elongation factor 2] + S-methyl-5'-thioadenosine + H(+)</text>
        <dbReference type="Rhea" id="RHEA:36783"/>
        <dbReference type="Rhea" id="RHEA-COMP:9748"/>
        <dbReference type="Rhea" id="RHEA-COMP:9749"/>
        <dbReference type="ChEBI" id="CHEBI:15378"/>
        <dbReference type="ChEBI" id="CHEBI:17509"/>
        <dbReference type="ChEBI" id="CHEBI:29979"/>
        <dbReference type="ChEBI" id="CHEBI:59789"/>
        <dbReference type="ChEBI" id="CHEBI:73995"/>
        <dbReference type="EC" id="2.5.1.108"/>
    </reaction>
</comment>
<protein>
    <recommendedName>
        <fullName evidence="5">2-(3-amino-3-carboxypropyl)histidine synthase subunit 1</fullName>
        <ecNumber evidence="4">2.5.1.108</ecNumber>
    </recommendedName>
    <alternativeName>
        <fullName evidence="12">Diphthamide biosynthesis protein 1</fullName>
    </alternativeName>
    <alternativeName>
        <fullName evidence="13">Diphtheria toxin resistance protein 1</fullName>
    </alternativeName>
    <alternativeName>
        <fullName evidence="11">S-adenosyl-L-methionine:L-histidine 3-amino-3-carboxypropyltransferase 1</fullName>
    </alternativeName>
</protein>
<comment type="cofactor">
    <cofactor evidence="1">
        <name>[4Fe-4S] cluster</name>
        <dbReference type="ChEBI" id="CHEBI:49883"/>
    </cofactor>
</comment>
<dbReference type="PANTHER" id="PTHR10762:SF1">
    <property type="entry name" value="2-(3-AMINO-3-CARBOXYPROPYL)HISTIDINE SYNTHASE SUBUNIT 1"/>
    <property type="match status" value="1"/>
</dbReference>
<evidence type="ECO:0000256" key="6">
    <source>
        <dbReference type="ARBA" id="ARBA00022679"/>
    </source>
</evidence>
<accession>A0A0V0J507</accession>
<dbReference type="Gene3D" id="3.40.50.11850">
    <property type="entry name" value="Diphthamide synthesis DPH1/DPH2 domain 2"/>
    <property type="match status" value="1"/>
</dbReference>
<evidence type="ECO:0000256" key="3">
    <source>
        <dbReference type="ARBA" id="ARBA00010173"/>
    </source>
</evidence>
<dbReference type="PANTHER" id="PTHR10762">
    <property type="entry name" value="DIPHTHAMIDE BIOSYNTHESIS PROTEIN"/>
    <property type="match status" value="1"/>
</dbReference>
<keyword evidence="9" id="KW-0408">Iron</keyword>
<dbReference type="InterPro" id="IPR035435">
    <property type="entry name" value="DPH1/DPH2_euk_archaea"/>
</dbReference>
<keyword evidence="7" id="KW-0949">S-adenosyl-L-methionine</keyword>
<gene>
    <name evidence="15" type="primary">DPH1</name>
    <name evidence="15" type="ORF">TR92341</name>
</gene>
<evidence type="ECO:0000256" key="5">
    <source>
        <dbReference type="ARBA" id="ARBA00021915"/>
    </source>
</evidence>
<dbReference type="SFLD" id="SFLDS00032">
    <property type="entry name" value="Radical_SAM_3-amino-3-carboxyp"/>
    <property type="match status" value="1"/>
</dbReference>
<evidence type="ECO:0000256" key="13">
    <source>
        <dbReference type="ARBA" id="ARBA00032789"/>
    </source>
</evidence>
<evidence type="ECO:0000256" key="12">
    <source>
        <dbReference type="ARBA" id="ARBA00032574"/>
    </source>
</evidence>
<feature type="non-terminal residue" evidence="15">
    <location>
        <position position="1"/>
    </location>
</feature>